<keyword evidence="4" id="KW-1185">Reference proteome</keyword>
<gene>
    <name evidence="3" type="ORF">R83534S58_LOCUS848</name>
</gene>
<evidence type="ECO:0000256" key="1">
    <source>
        <dbReference type="SAM" id="MobiDB-lite"/>
    </source>
</evidence>
<keyword evidence="2" id="KW-1133">Transmembrane helix</keyword>
<feature type="region of interest" description="Disordered" evidence="1">
    <location>
        <begin position="1"/>
        <end position="27"/>
    </location>
</feature>
<name>A0ABM9HMJ4_9PROT</name>
<sequence>MSESPNHSQKPVKQEENTSRFSGKPRRSIKRRIIQRVIFALLFSAGVIGAQEMGWIDNISRQWSKQKVNWMDNKQVTQYLRTVITDNKLTQTPINCLVFVINNDTGEETVNMQVREQHNSTCTNTRNDFPLLFTFRVDRTNGNIQVDKGSPNHFYPIH</sequence>
<dbReference type="RefSeq" id="WP_034335623.1">
    <property type="nucleotide sequence ID" value="NZ_CAMXCH010000002.1"/>
</dbReference>
<accession>A0ABM9HMJ4</accession>
<reference evidence="3" key="1">
    <citation type="submission" date="2022-10" db="EMBL/GenBank/DDBJ databases">
        <authorList>
            <person name="Botero Cardona J."/>
        </authorList>
    </citation>
    <scope>NUCLEOTIDE SEQUENCE</scope>
    <source>
        <strain evidence="3">R-83534</strain>
    </source>
</reference>
<evidence type="ECO:0000256" key="2">
    <source>
        <dbReference type="SAM" id="Phobius"/>
    </source>
</evidence>
<dbReference type="EMBL" id="CAMXCH010000002">
    <property type="protein sequence ID" value="CAI3936317.1"/>
    <property type="molecule type" value="Genomic_DNA"/>
</dbReference>
<evidence type="ECO:0000313" key="3">
    <source>
        <dbReference type="EMBL" id="CAI3936317.1"/>
    </source>
</evidence>
<keyword evidence="2" id="KW-0472">Membrane</keyword>
<organism evidence="3 4">
    <name type="scientific">Commensalibacter papalotli</name>
    <name type="common">ex Botero et al. 2024</name>
    <dbReference type="NCBI Taxonomy" id="2972766"/>
    <lineage>
        <taxon>Bacteria</taxon>
        <taxon>Pseudomonadati</taxon>
        <taxon>Pseudomonadota</taxon>
        <taxon>Alphaproteobacteria</taxon>
        <taxon>Acetobacterales</taxon>
        <taxon>Acetobacteraceae</taxon>
    </lineage>
</organism>
<feature type="transmembrane region" description="Helical" evidence="2">
    <location>
        <begin position="33"/>
        <end position="56"/>
    </location>
</feature>
<feature type="compositionally biased region" description="Polar residues" evidence="1">
    <location>
        <begin position="1"/>
        <end position="11"/>
    </location>
</feature>
<evidence type="ECO:0000313" key="4">
    <source>
        <dbReference type="Proteomes" id="UP001154272"/>
    </source>
</evidence>
<keyword evidence="2" id="KW-0812">Transmembrane</keyword>
<dbReference type="Proteomes" id="UP001154272">
    <property type="component" value="Unassembled WGS sequence"/>
</dbReference>
<comment type="caution">
    <text evidence="3">The sequence shown here is derived from an EMBL/GenBank/DDBJ whole genome shotgun (WGS) entry which is preliminary data.</text>
</comment>
<proteinExistence type="predicted"/>
<protein>
    <submittedName>
        <fullName evidence="3">Uncharacterized protein</fullName>
    </submittedName>
</protein>